<dbReference type="Gene3D" id="1.10.418.20">
    <property type="match status" value="1"/>
</dbReference>
<keyword evidence="9" id="KW-1185">Reference proteome</keyword>
<keyword evidence="6" id="KW-0812">Transmembrane</keyword>
<dbReference type="InterPro" id="IPR000719">
    <property type="entry name" value="Prot_kinase_dom"/>
</dbReference>
<evidence type="ECO:0000256" key="5">
    <source>
        <dbReference type="ARBA" id="ARBA00022840"/>
    </source>
</evidence>
<gene>
    <name evidence="8" type="ORF">RFI_31138</name>
</gene>
<proteinExistence type="predicted"/>
<evidence type="ECO:0000256" key="6">
    <source>
        <dbReference type="SAM" id="Phobius"/>
    </source>
</evidence>
<sequence length="263" mass="31618">MENKLIQLKLDEWRIGNDNKKNVYIEDRKFTYKKIRLIIIKRKHIKKKIYQFKRIDLTESVTIAKLNDISTIKLQLVTEEQKSIVQQTFEKAKKNKQIIEFYCSIVSDCKGFYYKELAIKEDWSYYVPTDIPLQKNNLDCGLYLRYCQFYIENSILDNNKKIFFNNLLYLFFLLNFFGFMLLIIFSYSVSSFDESQSPFYATCVVYQSTLCGTLQYLAPELICNWVQGFAVDWWAWKLLFEMVLCRPPFEDDEHIKMYEKILD</sequence>
<dbReference type="Proteomes" id="UP000023152">
    <property type="component" value="Unassembled WGS sequence"/>
</dbReference>
<feature type="transmembrane region" description="Helical" evidence="6">
    <location>
        <begin position="167"/>
        <end position="189"/>
    </location>
</feature>
<keyword evidence="4" id="KW-0418">Kinase</keyword>
<dbReference type="GO" id="GO:0004691">
    <property type="term" value="F:cAMP-dependent protein kinase activity"/>
    <property type="evidence" value="ECO:0007669"/>
    <property type="project" value="TreeGrafter"/>
</dbReference>
<keyword evidence="2" id="KW-0808">Transferase</keyword>
<organism evidence="8 9">
    <name type="scientific">Reticulomyxa filosa</name>
    <dbReference type="NCBI Taxonomy" id="46433"/>
    <lineage>
        <taxon>Eukaryota</taxon>
        <taxon>Sar</taxon>
        <taxon>Rhizaria</taxon>
        <taxon>Retaria</taxon>
        <taxon>Foraminifera</taxon>
        <taxon>Monothalamids</taxon>
        <taxon>Reticulomyxidae</taxon>
        <taxon>Reticulomyxa</taxon>
    </lineage>
</organism>
<dbReference type="SUPFAM" id="SSF54001">
    <property type="entry name" value="Cysteine proteinases"/>
    <property type="match status" value="1"/>
</dbReference>
<name>X6LYL6_RETFI</name>
<dbReference type="AlphaFoldDB" id="X6LYL6"/>
<comment type="caution">
    <text evidence="8">The sequence shown here is derived from an EMBL/GenBank/DDBJ whole genome shotgun (WGS) entry which is preliminary data.</text>
</comment>
<dbReference type="EMBL" id="ASPP01027304">
    <property type="protein sequence ID" value="ETO06257.1"/>
    <property type="molecule type" value="Genomic_DNA"/>
</dbReference>
<evidence type="ECO:0000259" key="7">
    <source>
        <dbReference type="PROSITE" id="PS50011"/>
    </source>
</evidence>
<evidence type="ECO:0000313" key="9">
    <source>
        <dbReference type="Proteomes" id="UP000023152"/>
    </source>
</evidence>
<feature type="domain" description="Protein kinase" evidence="7">
    <location>
        <begin position="1"/>
        <end position="263"/>
    </location>
</feature>
<keyword evidence="5" id="KW-0067">ATP-binding</keyword>
<dbReference type="GO" id="GO:0005524">
    <property type="term" value="F:ATP binding"/>
    <property type="evidence" value="ECO:0007669"/>
    <property type="project" value="UniProtKB-KW"/>
</dbReference>
<dbReference type="PANTHER" id="PTHR24353:SF37">
    <property type="entry name" value="CAMP-DEPENDENT PROTEIN KINASE CATALYTIC SUBUNIT PRKX"/>
    <property type="match status" value="1"/>
</dbReference>
<keyword evidence="6" id="KW-0472">Membrane</keyword>
<evidence type="ECO:0000256" key="1">
    <source>
        <dbReference type="ARBA" id="ARBA00022527"/>
    </source>
</evidence>
<dbReference type="InterPro" id="IPR011009">
    <property type="entry name" value="Kinase-like_dom_sf"/>
</dbReference>
<protein>
    <recommendedName>
        <fullName evidence="7">Protein kinase domain-containing protein</fullName>
    </recommendedName>
</protein>
<dbReference type="SUPFAM" id="SSF56112">
    <property type="entry name" value="Protein kinase-like (PK-like)"/>
    <property type="match status" value="1"/>
</dbReference>
<evidence type="ECO:0000256" key="4">
    <source>
        <dbReference type="ARBA" id="ARBA00022777"/>
    </source>
</evidence>
<reference evidence="8 9" key="1">
    <citation type="journal article" date="2013" name="Curr. Biol.">
        <title>The Genome of the Foraminiferan Reticulomyxa filosa.</title>
        <authorList>
            <person name="Glockner G."/>
            <person name="Hulsmann N."/>
            <person name="Schleicher M."/>
            <person name="Noegel A.A."/>
            <person name="Eichinger L."/>
            <person name="Gallinger C."/>
            <person name="Pawlowski J."/>
            <person name="Sierra R."/>
            <person name="Euteneuer U."/>
            <person name="Pillet L."/>
            <person name="Moustafa A."/>
            <person name="Platzer M."/>
            <person name="Groth M."/>
            <person name="Szafranski K."/>
            <person name="Schliwa M."/>
        </authorList>
    </citation>
    <scope>NUCLEOTIDE SEQUENCE [LARGE SCALE GENOMIC DNA]</scope>
</reference>
<keyword evidence="3" id="KW-0547">Nucleotide-binding</keyword>
<keyword evidence="1" id="KW-0723">Serine/threonine-protein kinase</keyword>
<dbReference type="Gene3D" id="1.10.510.10">
    <property type="entry name" value="Transferase(Phosphotransferase) domain 1"/>
    <property type="match status" value="1"/>
</dbReference>
<accession>X6LYL6</accession>
<keyword evidence="6" id="KW-1133">Transmembrane helix</keyword>
<dbReference type="PANTHER" id="PTHR24353">
    <property type="entry name" value="CYCLIC NUCLEOTIDE-DEPENDENT PROTEIN KINASE"/>
    <property type="match status" value="1"/>
</dbReference>
<evidence type="ECO:0000256" key="3">
    <source>
        <dbReference type="ARBA" id="ARBA00022741"/>
    </source>
</evidence>
<dbReference type="PROSITE" id="PS50011">
    <property type="entry name" value="PROTEIN_KINASE_DOM"/>
    <property type="match status" value="1"/>
</dbReference>
<dbReference type="GO" id="GO:0005952">
    <property type="term" value="C:cAMP-dependent protein kinase complex"/>
    <property type="evidence" value="ECO:0007669"/>
    <property type="project" value="TreeGrafter"/>
</dbReference>
<evidence type="ECO:0000256" key="2">
    <source>
        <dbReference type="ARBA" id="ARBA00022679"/>
    </source>
</evidence>
<evidence type="ECO:0000313" key="8">
    <source>
        <dbReference type="EMBL" id="ETO06257.1"/>
    </source>
</evidence>
<dbReference type="InterPro" id="IPR038765">
    <property type="entry name" value="Papain-like_cys_pep_sf"/>
</dbReference>